<protein>
    <submittedName>
        <fullName evidence="1">Uncharacterized protein</fullName>
    </submittedName>
</protein>
<dbReference type="EMBL" id="JWZT01001069">
    <property type="protein sequence ID" value="KII72930.1"/>
    <property type="molecule type" value="Genomic_DNA"/>
</dbReference>
<dbReference type="Proteomes" id="UP000031668">
    <property type="component" value="Unassembled WGS sequence"/>
</dbReference>
<accession>A0A0C2N9A0</accession>
<evidence type="ECO:0000313" key="1">
    <source>
        <dbReference type="EMBL" id="KII72930.1"/>
    </source>
</evidence>
<sequence length="149" mass="17746">MLEFVWCGKRLIDNVDDFNMGYDQVLTKNVDGIVWHGLVCKHMQDIRTPIFQSLQRYEVWDDSLNKISKPVVSLHYQSCTFRMTCSQKVTTIRMEPLDNQKYYFLITSLIVFTRGKVFVSILSSEMEYIRYFLHIIFQDIELHVDKSLF</sequence>
<comment type="caution">
    <text evidence="1">The sequence shown here is derived from an EMBL/GenBank/DDBJ whole genome shotgun (WGS) entry which is preliminary data.</text>
</comment>
<keyword evidence="2" id="KW-1185">Reference proteome</keyword>
<organism evidence="1 2">
    <name type="scientific">Thelohanellus kitauei</name>
    <name type="common">Myxosporean</name>
    <dbReference type="NCBI Taxonomy" id="669202"/>
    <lineage>
        <taxon>Eukaryota</taxon>
        <taxon>Metazoa</taxon>
        <taxon>Cnidaria</taxon>
        <taxon>Myxozoa</taxon>
        <taxon>Myxosporea</taxon>
        <taxon>Bivalvulida</taxon>
        <taxon>Platysporina</taxon>
        <taxon>Myxobolidae</taxon>
        <taxon>Thelohanellus</taxon>
    </lineage>
</organism>
<evidence type="ECO:0000313" key="2">
    <source>
        <dbReference type="Proteomes" id="UP000031668"/>
    </source>
</evidence>
<name>A0A0C2N9A0_THEKT</name>
<reference evidence="1 2" key="1">
    <citation type="journal article" date="2014" name="Genome Biol. Evol.">
        <title>The genome of the myxosporean Thelohanellus kitauei shows adaptations to nutrient acquisition within its fish host.</title>
        <authorList>
            <person name="Yang Y."/>
            <person name="Xiong J."/>
            <person name="Zhou Z."/>
            <person name="Huo F."/>
            <person name="Miao W."/>
            <person name="Ran C."/>
            <person name="Liu Y."/>
            <person name="Zhang J."/>
            <person name="Feng J."/>
            <person name="Wang M."/>
            <person name="Wang M."/>
            <person name="Wang L."/>
            <person name="Yao B."/>
        </authorList>
    </citation>
    <scope>NUCLEOTIDE SEQUENCE [LARGE SCALE GENOMIC DNA]</scope>
    <source>
        <strain evidence="1">Wuqing</strain>
    </source>
</reference>
<gene>
    <name evidence="1" type="ORF">RF11_12298</name>
</gene>
<dbReference type="AlphaFoldDB" id="A0A0C2N9A0"/>
<proteinExistence type="predicted"/>